<evidence type="ECO:0000313" key="7">
    <source>
        <dbReference type="EMBL" id="PNH03752.1"/>
    </source>
</evidence>
<dbReference type="Pfam" id="PF00173">
    <property type="entry name" value="Cyt-b5"/>
    <property type="match status" value="1"/>
</dbReference>
<dbReference type="Proteomes" id="UP000236333">
    <property type="component" value="Unassembled WGS sequence"/>
</dbReference>
<dbReference type="Gene3D" id="3.10.120.10">
    <property type="entry name" value="Cytochrome b5-like heme/steroid binding domain"/>
    <property type="match status" value="1"/>
</dbReference>
<dbReference type="SUPFAM" id="SSF55856">
    <property type="entry name" value="Cytochrome b5-like heme/steroid binding domain"/>
    <property type="match status" value="1"/>
</dbReference>
<evidence type="ECO:0000256" key="3">
    <source>
        <dbReference type="ARBA" id="ARBA00023004"/>
    </source>
</evidence>
<evidence type="ECO:0000259" key="6">
    <source>
        <dbReference type="PROSITE" id="PS50255"/>
    </source>
</evidence>
<evidence type="ECO:0000256" key="1">
    <source>
        <dbReference type="ARBA" id="ARBA00022617"/>
    </source>
</evidence>
<dbReference type="SMART" id="SM01117">
    <property type="entry name" value="Cyt-b5"/>
    <property type="match status" value="1"/>
</dbReference>
<dbReference type="GO" id="GO:0016020">
    <property type="term" value="C:membrane"/>
    <property type="evidence" value="ECO:0007669"/>
    <property type="project" value="TreeGrafter"/>
</dbReference>
<dbReference type="AlphaFoldDB" id="A0A2J7ZU14"/>
<proteinExistence type="inferred from homology"/>
<protein>
    <submittedName>
        <fullName evidence="7">Cytochrome b5</fullName>
    </submittedName>
</protein>
<name>A0A2J7ZU14_9CHLO</name>
<organism evidence="7 8">
    <name type="scientific">Tetrabaena socialis</name>
    <dbReference type="NCBI Taxonomy" id="47790"/>
    <lineage>
        <taxon>Eukaryota</taxon>
        <taxon>Viridiplantae</taxon>
        <taxon>Chlorophyta</taxon>
        <taxon>core chlorophytes</taxon>
        <taxon>Chlorophyceae</taxon>
        <taxon>CS clade</taxon>
        <taxon>Chlamydomonadales</taxon>
        <taxon>Tetrabaenaceae</taxon>
        <taxon>Tetrabaena</taxon>
    </lineage>
</organism>
<dbReference type="PANTHER" id="PTHR19359:SF95">
    <property type="entry name" value="CYTOCHROME B5 TYPE B"/>
    <property type="match status" value="1"/>
</dbReference>
<dbReference type="GO" id="GO:0020037">
    <property type="term" value="F:heme binding"/>
    <property type="evidence" value="ECO:0007669"/>
    <property type="project" value="UniProtKB-UniRule"/>
</dbReference>
<dbReference type="PANTHER" id="PTHR19359">
    <property type="entry name" value="CYTOCHROME B5"/>
    <property type="match status" value="1"/>
</dbReference>
<comment type="caution">
    <text evidence="7">The sequence shown here is derived from an EMBL/GenBank/DDBJ whole genome shotgun (WGS) entry which is preliminary data.</text>
</comment>
<dbReference type="EMBL" id="PGGS01000468">
    <property type="protein sequence ID" value="PNH03752.1"/>
    <property type="molecule type" value="Genomic_DNA"/>
</dbReference>
<dbReference type="InterPro" id="IPR018506">
    <property type="entry name" value="Cyt_B5_heme-BS"/>
</dbReference>
<feature type="domain" description="Cytochrome b5 heme-binding" evidence="6">
    <location>
        <begin position="36"/>
        <end position="85"/>
    </location>
</feature>
<evidence type="ECO:0000256" key="5">
    <source>
        <dbReference type="RuleBase" id="RU362121"/>
    </source>
</evidence>
<gene>
    <name evidence="7" type="ORF">TSOC_010189</name>
</gene>
<comment type="similarity">
    <text evidence="4 5">Belongs to the cytochrome b5 family.</text>
</comment>
<dbReference type="InterPro" id="IPR001199">
    <property type="entry name" value="Cyt_B5-like_heme/steroid-bd"/>
</dbReference>
<dbReference type="PROSITE" id="PS00191">
    <property type="entry name" value="CYTOCHROME_B5_1"/>
    <property type="match status" value="1"/>
</dbReference>
<sequence>MAGQACSRVPTVLGRWLTCAAPVALSSGRPPWSCRYDITDYVEDHPGGESILRNIGGDATEGFHGPQHPVTTFLLVEEYCVGKLAEGEEGKLGR</sequence>
<dbReference type="InterPro" id="IPR050668">
    <property type="entry name" value="Cytochrome_b5"/>
</dbReference>
<keyword evidence="3 5" id="KW-0408">Iron</keyword>
<dbReference type="PROSITE" id="PS50255">
    <property type="entry name" value="CYTOCHROME_B5_2"/>
    <property type="match status" value="1"/>
</dbReference>
<keyword evidence="8" id="KW-1185">Reference proteome</keyword>
<keyword evidence="1 5" id="KW-0349">Heme</keyword>
<evidence type="ECO:0000256" key="2">
    <source>
        <dbReference type="ARBA" id="ARBA00022723"/>
    </source>
</evidence>
<evidence type="ECO:0000256" key="4">
    <source>
        <dbReference type="ARBA" id="ARBA00038168"/>
    </source>
</evidence>
<keyword evidence="2 5" id="KW-0479">Metal-binding</keyword>
<dbReference type="GO" id="GO:0046872">
    <property type="term" value="F:metal ion binding"/>
    <property type="evidence" value="ECO:0007669"/>
    <property type="project" value="UniProtKB-UniRule"/>
</dbReference>
<dbReference type="InterPro" id="IPR036400">
    <property type="entry name" value="Cyt_B5-like_heme/steroid_sf"/>
</dbReference>
<dbReference type="OrthoDB" id="260519at2759"/>
<accession>A0A2J7ZU14</accession>
<evidence type="ECO:0000313" key="8">
    <source>
        <dbReference type="Proteomes" id="UP000236333"/>
    </source>
</evidence>
<dbReference type="PRINTS" id="PR00363">
    <property type="entry name" value="CYTOCHROMEB5"/>
</dbReference>
<reference evidence="7 8" key="1">
    <citation type="journal article" date="2017" name="Mol. Biol. Evol.">
        <title>The 4-celled Tetrabaena socialis nuclear genome reveals the essential components for genetic control of cell number at the origin of multicellularity in the volvocine lineage.</title>
        <authorList>
            <person name="Featherston J."/>
            <person name="Arakaki Y."/>
            <person name="Hanschen E.R."/>
            <person name="Ferris P.J."/>
            <person name="Michod R.E."/>
            <person name="Olson B.J.S.C."/>
            <person name="Nozaki H."/>
            <person name="Durand P.M."/>
        </authorList>
    </citation>
    <scope>NUCLEOTIDE SEQUENCE [LARGE SCALE GENOMIC DNA]</scope>
    <source>
        <strain evidence="7 8">NIES-571</strain>
    </source>
</reference>